<dbReference type="NCBIfam" id="NF033510">
    <property type="entry name" value="Ca_tandemer"/>
    <property type="match status" value="3"/>
</dbReference>
<proteinExistence type="predicted"/>
<feature type="compositionally biased region" description="Polar residues" evidence="1">
    <location>
        <begin position="302"/>
        <end position="313"/>
    </location>
</feature>
<evidence type="ECO:0000313" key="3">
    <source>
        <dbReference type="Proteomes" id="UP000070134"/>
    </source>
</evidence>
<evidence type="ECO:0000313" key="2">
    <source>
        <dbReference type="EMBL" id="AMM34134.1"/>
    </source>
</evidence>
<name>A0A127A5T1_9MICC</name>
<dbReference type="Proteomes" id="UP000070134">
    <property type="component" value="Chromosome"/>
</dbReference>
<dbReference type="GO" id="GO:0005975">
    <property type="term" value="P:carbohydrate metabolic process"/>
    <property type="evidence" value="ECO:0007669"/>
    <property type="project" value="UniProtKB-ARBA"/>
</dbReference>
<organism evidence="2 3">
    <name type="scientific">Sinomonas atrocyanea</name>
    <dbReference type="NCBI Taxonomy" id="37927"/>
    <lineage>
        <taxon>Bacteria</taxon>
        <taxon>Bacillati</taxon>
        <taxon>Actinomycetota</taxon>
        <taxon>Actinomycetes</taxon>
        <taxon>Micrococcales</taxon>
        <taxon>Micrococcaceae</taxon>
        <taxon>Sinomonas</taxon>
    </lineage>
</organism>
<sequence length="722" mass="69467">MTAIQTRPARRSVLTPTARLRHVLRRGWAALAALLLAATGGATAFAYWQATSTAPDGLAVADTLLQGSTPSAQAAQANVTVAWTSSTTAGGRAASGYSVRRYSAATGGTPVAATGGCAGTLVAASCTEGSVPDGTWYYTVTPVLGNWSGPESSRSAAALADATAPTVSAAVSPTPNAAGYNSISPVAVTLTAQDNPGGSGVASVSYSLDGAQQVTAPGANAAVSVAGDGTHQLAYSATDASGNLAPSQSLTVKIDTQAPGTPSLVVPSYVNVANASKVTVSGTAEPASTVTVTASDGAGHSARQTAPAQSNGSWTIGNLDLSGFTDGTVTFSAAAQDAAGNVGPAASATAIKDTVAPAGTTIAPLVVSSAATASSTPAASATVSGAAEAGATVSLSISGAGGSPVSGNAKADSSGAWSVVGLNLTSFADGQLTYAAYATDAAGNAGQAVTQTGTKKTSTATPTFTNPPATIMGNKVSSVPLAGTAEAGASVAVTARDDAGQSASATASGSATWSATLDLSLLNSGPITFTAKATDAYGNTASASVGSRIGPKVKSVAVNNGATAGTADAGDNIVITFSEAMKPSSICSAWTATAGPWATSGTTSDFTVQITSAGALTVASPTTACPSGGFGTVSLGANYSNNSQTLVFKQTTSANGSKSTAASRASLSADGTVLTITLGDLSTGTAAKSVTAGTATYQPGPATDTASVGLPSDPATASGSGF</sequence>
<dbReference type="NCBIfam" id="NF047446">
    <property type="entry name" value="barrel_OmpL47"/>
    <property type="match status" value="1"/>
</dbReference>
<dbReference type="InterPro" id="IPR058094">
    <property type="entry name" value="Ig-like_OmpL47-like"/>
</dbReference>
<gene>
    <name evidence="2" type="ORF">SA2016_3474</name>
</gene>
<feature type="region of interest" description="Disordered" evidence="1">
    <location>
        <begin position="294"/>
        <end position="313"/>
    </location>
</feature>
<dbReference type="EMBL" id="CP014518">
    <property type="protein sequence ID" value="AMM34134.1"/>
    <property type="molecule type" value="Genomic_DNA"/>
</dbReference>
<feature type="region of interest" description="Disordered" evidence="1">
    <location>
        <begin position="694"/>
        <end position="722"/>
    </location>
</feature>
<dbReference type="AlphaFoldDB" id="A0A127A5T1"/>
<dbReference type="STRING" id="37927.SA2016_3474"/>
<keyword evidence="3" id="KW-1185">Reference proteome</keyword>
<evidence type="ECO:0000256" key="1">
    <source>
        <dbReference type="SAM" id="MobiDB-lite"/>
    </source>
</evidence>
<reference evidence="2 3" key="1">
    <citation type="submission" date="2016-02" db="EMBL/GenBank/DDBJ databases">
        <title>Complete genome of Sinomonas atrocyanea KCTC 3377.</title>
        <authorList>
            <person name="Kim K.M."/>
        </authorList>
    </citation>
    <scope>NUCLEOTIDE SEQUENCE [LARGE SCALE GENOMIC DNA]</scope>
    <source>
        <strain evidence="2 3">KCTC 3377</strain>
    </source>
</reference>
<dbReference type="Gene3D" id="2.60.40.10">
    <property type="entry name" value="Immunoglobulins"/>
    <property type="match status" value="4"/>
</dbReference>
<dbReference type="OrthoDB" id="3298563at2"/>
<protein>
    <recommendedName>
        <fullName evidence="4">Bacterial Ig-like domain-containing protein</fullName>
    </recommendedName>
</protein>
<accession>A0A127A5T1</accession>
<dbReference type="InterPro" id="IPR013783">
    <property type="entry name" value="Ig-like_fold"/>
</dbReference>
<evidence type="ECO:0008006" key="4">
    <source>
        <dbReference type="Google" id="ProtNLM"/>
    </source>
</evidence>
<dbReference type="KEGG" id="satk:SA2016_3474"/>
<dbReference type="RefSeq" id="WP_066500457.1">
    <property type="nucleotide sequence ID" value="NZ_BJMO01000038.1"/>
</dbReference>
<dbReference type="PATRIC" id="fig|37927.3.peg.3565"/>